<evidence type="ECO:0008006" key="3">
    <source>
        <dbReference type="Google" id="ProtNLM"/>
    </source>
</evidence>
<accession>A0ABX0G8C8</accession>
<organism evidence="1 2">
    <name type="scientific">Rhodobacter calidifons</name>
    <dbReference type="NCBI Taxonomy" id="2715277"/>
    <lineage>
        <taxon>Bacteria</taxon>
        <taxon>Pseudomonadati</taxon>
        <taxon>Pseudomonadota</taxon>
        <taxon>Alphaproteobacteria</taxon>
        <taxon>Rhodobacterales</taxon>
        <taxon>Rhodobacter group</taxon>
        <taxon>Rhodobacter</taxon>
    </lineage>
</organism>
<evidence type="ECO:0000313" key="2">
    <source>
        <dbReference type="Proteomes" id="UP001515660"/>
    </source>
</evidence>
<evidence type="ECO:0000313" key="1">
    <source>
        <dbReference type="EMBL" id="NHB77530.1"/>
    </source>
</evidence>
<reference evidence="1 2" key="1">
    <citation type="journal article" date="2022" name="Microorganisms">
        <title>Genome Sequence and Characterization of a Xanthorhodopsin-Containing, Aerobic Anoxygenic Phototrophic Rhodobacter Species, Isolated from Mesophilic Conditions at Yellowstone National Park.</title>
        <authorList>
            <person name="Kyndt J.A."/>
            <person name="Robertson S."/>
            <person name="Shoffstall I.B."/>
            <person name="Ramaley R.F."/>
            <person name="Meyer T.E."/>
        </authorList>
    </citation>
    <scope>NUCLEOTIDE SEQUENCE [LARGE SCALE GENOMIC DNA]</scope>
    <source>
        <strain evidence="1 2">M37P</strain>
    </source>
</reference>
<dbReference type="EMBL" id="JAANHS010000009">
    <property type="protein sequence ID" value="NHB77530.1"/>
    <property type="molecule type" value="Genomic_DNA"/>
</dbReference>
<proteinExistence type="predicted"/>
<dbReference type="RefSeq" id="WP_166403561.1">
    <property type="nucleotide sequence ID" value="NZ_JAANHS010000009.1"/>
</dbReference>
<name>A0ABX0G8C8_9RHOB</name>
<keyword evidence="2" id="KW-1185">Reference proteome</keyword>
<comment type="caution">
    <text evidence="1">The sequence shown here is derived from an EMBL/GenBank/DDBJ whole genome shotgun (WGS) entry which is preliminary data.</text>
</comment>
<sequence length="154" mass="17212">MIQALLNPDDDPWVWAVGRFIMNMGVVESATRLLIVEITGSDQDAIFSDDLAARIGYLRKRYPRNAAERHAQATKVFAVALKLCGFRNIIAHCPLVLTKREDGTFDIHGIISFTPKDHTKAGEIISLDELTRRIDESAKIAQELLKMQGVFSTT</sequence>
<gene>
    <name evidence="1" type="ORF">G8O29_12390</name>
</gene>
<dbReference type="Proteomes" id="UP001515660">
    <property type="component" value="Unassembled WGS sequence"/>
</dbReference>
<protein>
    <recommendedName>
        <fullName evidence="3">PAS domain-containing protein</fullName>
    </recommendedName>
</protein>